<keyword evidence="3" id="KW-1185">Reference proteome</keyword>
<accession>A0A4R2JZR1</accession>
<dbReference type="GO" id="GO:0004803">
    <property type="term" value="F:transposase activity"/>
    <property type="evidence" value="ECO:0007669"/>
    <property type="project" value="InterPro"/>
</dbReference>
<sequence>MRTPVWSRPTSTPLAPERGCQPAIEAFAVQGEGLGRSPGGLSTKIHLAVDGRGLPTRAIVTPGQAGDNPQLPSLLDGIRVRRRWSRSAWSTGRTRCPAVSRVGPGHLRTRPDTVVADKAYPHPSTRRALRERGFRFTCPERADQIARRSAKGSRAGRPPALNAHQYKQRNVVERRFNRLKQFRDLLPTTPNRQRTLPKWRNALTVKQRRGHQRGRRT</sequence>
<evidence type="ECO:0000313" key="3">
    <source>
        <dbReference type="Proteomes" id="UP000295680"/>
    </source>
</evidence>
<dbReference type="InterPro" id="IPR002559">
    <property type="entry name" value="Transposase_11"/>
</dbReference>
<evidence type="ECO:0000313" key="2">
    <source>
        <dbReference type="EMBL" id="TCO65484.1"/>
    </source>
</evidence>
<dbReference type="Pfam" id="PF01609">
    <property type="entry name" value="DDE_Tnp_1"/>
    <property type="match status" value="1"/>
</dbReference>
<comment type="caution">
    <text evidence="2">The sequence shown here is derived from an EMBL/GenBank/DDBJ whole genome shotgun (WGS) entry which is preliminary data.</text>
</comment>
<feature type="domain" description="Transposase IS4-like" evidence="1">
    <location>
        <begin position="39"/>
        <end position="183"/>
    </location>
</feature>
<name>A0A4R2JZR1_9PSEU</name>
<dbReference type="OrthoDB" id="4546548at2"/>
<organism evidence="2 3">
    <name type="scientific">Actinocrispum wychmicini</name>
    <dbReference type="NCBI Taxonomy" id="1213861"/>
    <lineage>
        <taxon>Bacteria</taxon>
        <taxon>Bacillati</taxon>
        <taxon>Actinomycetota</taxon>
        <taxon>Actinomycetes</taxon>
        <taxon>Pseudonocardiales</taxon>
        <taxon>Pseudonocardiaceae</taxon>
        <taxon>Actinocrispum</taxon>
    </lineage>
</organism>
<dbReference type="EMBL" id="SLWS01000001">
    <property type="protein sequence ID" value="TCO65484.1"/>
    <property type="molecule type" value="Genomic_DNA"/>
</dbReference>
<dbReference type="AlphaFoldDB" id="A0A4R2JZR1"/>
<dbReference type="GO" id="GO:0003677">
    <property type="term" value="F:DNA binding"/>
    <property type="evidence" value="ECO:0007669"/>
    <property type="project" value="InterPro"/>
</dbReference>
<dbReference type="PANTHER" id="PTHR30007">
    <property type="entry name" value="PHP DOMAIN PROTEIN"/>
    <property type="match status" value="1"/>
</dbReference>
<dbReference type="GO" id="GO:0006313">
    <property type="term" value="P:DNA transposition"/>
    <property type="evidence" value="ECO:0007669"/>
    <property type="project" value="InterPro"/>
</dbReference>
<proteinExistence type="predicted"/>
<evidence type="ECO:0000259" key="1">
    <source>
        <dbReference type="Pfam" id="PF01609"/>
    </source>
</evidence>
<protein>
    <submittedName>
        <fullName evidence="2">DDE family transposase</fullName>
    </submittedName>
</protein>
<dbReference type="PANTHER" id="PTHR30007:SF1">
    <property type="entry name" value="BLR1914 PROTEIN"/>
    <property type="match status" value="1"/>
</dbReference>
<dbReference type="Proteomes" id="UP000295680">
    <property type="component" value="Unassembled WGS sequence"/>
</dbReference>
<reference evidence="2 3" key="1">
    <citation type="submission" date="2019-03" db="EMBL/GenBank/DDBJ databases">
        <title>Genomic Encyclopedia of Type Strains, Phase IV (KMG-IV): sequencing the most valuable type-strain genomes for metagenomic binning, comparative biology and taxonomic classification.</title>
        <authorList>
            <person name="Goeker M."/>
        </authorList>
    </citation>
    <scope>NUCLEOTIDE SEQUENCE [LARGE SCALE GENOMIC DNA]</scope>
    <source>
        <strain evidence="2 3">DSM 45934</strain>
    </source>
</reference>
<gene>
    <name evidence="2" type="ORF">EV192_1011276</name>
</gene>